<dbReference type="Gene3D" id="3.90.1150.10">
    <property type="entry name" value="Aspartate Aminotransferase, domain 1"/>
    <property type="match status" value="1"/>
</dbReference>
<evidence type="ECO:0000313" key="11">
    <source>
        <dbReference type="EMBL" id="GGN56385.1"/>
    </source>
</evidence>
<dbReference type="PANTHER" id="PTHR43643:SF3">
    <property type="entry name" value="HISTIDINOL-PHOSPHATE AMINOTRANSFERASE"/>
    <property type="match status" value="1"/>
</dbReference>
<evidence type="ECO:0000256" key="9">
    <source>
        <dbReference type="HAMAP-Rule" id="MF_01023"/>
    </source>
</evidence>
<dbReference type="PANTHER" id="PTHR43643">
    <property type="entry name" value="HISTIDINOL-PHOSPHATE AMINOTRANSFERASE 2"/>
    <property type="match status" value="1"/>
</dbReference>
<protein>
    <recommendedName>
        <fullName evidence="9">Histidinol-phosphate aminotransferase</fullName>
        <ecNumber evidence="9">2.6.1.9</ecNumber>
    </recommendedName>
    <alternativeName>
        <fullName evidence="9">Imidazole acetol-phosphate transaminase</fullName>
    </alternativeName>
</protein>
<feature type="domain" description="Aminotransferase class I/classII large" evidence="10">
    <location>
        <begin position="30"/>
        <end position="352"/>
    </location>
</feature>
<keyword evidence="9" id="KW-0028">Amino-acid biosynthesis</keyword>
<evidence type="ECO:0000256" key="8">
    <source>
        <dbReference type="ARBA" id="ARBA00047481"/>
    </source>
</evidence>
<comment type="caution">
    <text evidence="11">The sequence shown here is derived from an EMBL/GenBank/DDBJ whole genome shotgun (WGS) entry which is preliminary data.</text>
</comment>
<dbReference type="InterPro" id="IPR005861">
    <property type="entry name" value="HisP_aminotrans"/>
</dbReference>
<dbReference type="NCBIfam" id="TIGR01141">
    <property type="entry name" value="hisC"/>
    <property type="match status" value="1"/>
</dbReference>
<dbReference type="Gene3D" id="3.40.640.10">
    <property type="entry name" value="Type I PLP-dependent aspartate aminotransferase-like (Major domain)"/>
    <property type="match status" value="1"/>
</dbReference>
<dbReference type="InterPro" id="IPR015421">
    <property type="entry name" value="PyrdxlP-dep_Trfase_major"/>
</dbReference>
<evidence type="ECO:0000256" key="1">
    <source>
        <dbReference type="ARBA" id="ARBA00001933"/>
    </source>
</evidence>
<comment type="similarity">
    <text evidence="9">Belongs to the class-II pyridoxal-phosphate-dependent aminotransferase family. Histidinol-phosphate aminotransferase subfamily.</text>
</comment>
<dbReference type="InterPro" id="IPR050106">
    <property type="entry name" value="HistidinolP_aminotransfase"/>
</dbReference>
<keyword evidence="7 9" id="KW-0368">Histidine biosynthesis</keyword>
<sequence length="364" mass="41189">MKQKQILSQLTAYQQGKQTHEIKEEYGLEKIVKLASNENVYGYSSKVKADLSEHLPELNIYPDGHTAELRTALSKRLAVEEDQLIFGSGSEELIQIICRAFVQEGSNTVMAANSFPQYKHNTFIEGGTVKEVSIASDGKHDLEAILEAIDEDTVVVWICAPDNPTGTMNTEDQFLQFMKKCPEDVLVVLDEAYREFVEDEYLLDSTTYTKSFPNLISLRTFSKAYGLAGLRIGYGIGNPELIHNLNVVRGPFNTTSVAQRAATVALEDQAFINETTAKNLEVKEEFYQFLDELNWDYYRSHTNFILVSTPASGLDVFQYLIENGFIIRPGELLGYPNSIRITIGTKEDMQELQHLLQKFDEQIR</sequence>
<evidence type="ECO:0000256" key="7">
    <source>
        <dbReference type="ARBA" id="ARBA00023102"/>
    </source>
</evidence>
<gene>
    <name evidence="9 11" type="primary">hisC</name>
    <name evidence="11" type="ORF">GCM10007971_16200</name>
</gene>
<reference evidence="11" key="1">
    <citation type="journal article" date="2014" name="Int. J. Syst. Evol. Microbiol.">
        <title>Complete genome sequence of Corynebacterium casei LMG S-19264T (=DSM 44701T), isolated from a smear-ripened cheese.</title>
        <authorList>
            <consortium name="US DOE Joint Genome Institute (JGI-PGF)"/>
            <person name="Walter F."/>
            <person name="Albersmeier A."/>
            <person name="Kalinowski J."/>
            <person name="Ruckert C."/>
        </authorList>
    </citation>
    <scope>NUCLEOTIDE SEQUENCE</scope>
    <source>
        <strain evidence="11">JCM 17251</strain>
    </source>
</reference>
<evidence type="ECO:0000256" key="4">
    <source>
        <dbReference type="ARBA" id="ARBA00022576"/>
    </source>
</evidence>
<dbReference type="GO" id="GO:0004400">
    <property type="term" value="F:histidinol-phosphate transaminase activity"/>
    <property type="evidence" value="ECO:0007669"/>
    <property type="project" value="UniProtKB-UniRule"/>
</dbReference>
<dbReference type="Proteomes" id="UP000624041">
    <property type="component" value="Unassembled WGS sequence"/>
</dbReference>
<organism evidence="11 12">
    <name type="scientific">Oceanobacillus indicireducens</name>
    <dbReference type="NCBI Taxonomy" id="1004261"/>
    <lineage>
        <taxon>Bacteria</taxon>
        <taxon>Bacillati</taxon>
        <taxon>Bacillota</taxon>
        <taxon>Bacilli</taxon>
        <taxon>Bacillales</taxon>
        <taxon>Bacillaceae</taxon>
        <taxon>Oceanobacillus</taxon>
    </lineage>
</organism>
<dbReference type="InterPro" id="IPR015424">
    <property type="entry name" value="PyrdxlP-dep_Trfase"/>
</dbReference>
<dbReference type="Pfam" id="PF00155">
    <property type="entry name" value="Aminotran_1_2"/>
    <property type="match status" value="1"/>
</dbReference>
<accession>A0A917XXZ5</accession>
<keyword evidence="4 9" id="KW-0032">Aminotransferase</keyword>
<comment type="pathway">
    <text evidence="2 9">Amino-acid biosynthesis; L-histidine biosynthesis; L-histidine from 5-phospho-alpha-D-ribose 1-diphosphate: step 7/9.</text>
</comment>
<dbReference type="InterPro" id="IPR004839">
    <property type="entry name" value="Aminotransferase_I/II_large"/>
</dbReference>
<dbReference type="CDD" id="cd00609">
    <property type="entry name" value="AAT_like"/>
    <property type="match status" value="1"/>
</dbReference>
<evidence type="ECO:0000256" key="5">
    <source>
        <dbReference type="ARBA" id="ARBA00022679"/>
    </source>
</evidence>
<proteinExistence type="inferred from homology"/>
<keyword evidence="5 9" id="KW-0808">Transferase</keyword>
<dbReference type="AlphaFoldDB" id="A0A917XXZ5"/>
<reference evidence="11" key="2">
    <citation type="submission" date="2020-09" db="EMBL/GenBank/DDBJ databases">
        <authorList>
            <person name="Sun Q."/>
            <person name="Ohkuma M."/>
        </authorList>
    </citation>
    <scope>NUCLEOTIDE SEQUENCE</scope>
    <source>
        <strain evidence="11">JCM 17251</strain>
    </source>
</reference>
<comment type="cofactor">
    <cofactor evidence="1 9">
        <name>pyridoxal 5'-phosphate</name>
        <dbReference type="ChEBI" id="CHEBI:597326"/>
    </cofactor>
</comment>
<name>A0A917XXZ5_9BACI</name>
<comment type="subunit">
    <text evidence="3 9">Homodimer.</text>
</comment>
<dbReference type="SUPFAM" id="SSF53383">
    <property type="entry name" value="PLP-dependent transferases"/>
    <property type="match status" value="1"/>
</dbReference>
<feature type="modified residue" description="N6-(pyridoxal phosphate)lysine" evidence="9">
    <location>
        <position position="223"/>
    </location>
</feature>
<keyword evidence="6 9" id="KW-0663">Pyridoxal phosphate</keyword>
<dbReference type="HAMAP" id="MF_01023">
    <property type="entry name" value="HisC_aminotrans_2"/>
    <property type="match status" value="1"/>
</dbReference>
<evidence type="ECO:0000256" key="3">
    <source>
        <dbReference type="ARBA" id="ARBA00011738"/>
    </source>
</evidence>
<dbReference type="GO" id="GO:0000105">
    <property type="term" value="P:L-histidine biosynthetic process"/>
    <property type="evidence" value="ECO:0007669"/>
    <property type="project" value="UniProtKB-UniRule"/>
</dbReference>
<dbReference type="RefSeq" id="WP_188856763.1">
    <property type="nucleotide sequence ID" value="NZ_BMOS01000009.1"/>
</dbReference>
<evidence type="ECO:0000256" key="6">
    <source>
        <dbReference type="ARBA" id="ARBA00022898"/>
    </source>
</evidence>
<dbReference type="PROSITE" id="PS00599">
    <property type="entry name" value="AA_TRANSFER_CLASS_2"/>
    <property type="match status" value="1"/>
</dbReference>
<dbReference type="InterPro" id="IPR001917">
    <property type="entry name" value="Aminotrans_II_pyridoxalP_BS"/>
</dbReference>
<dbReference type="EC" id="2.6.1.9" evidence="9"/>
<evidence type="ECO:0000259" key="10">
    <source>
        <dbReference type="Pfam" id="PF00155"/>
    </source>
</evidence>
<evidence type="ECO:0000256" key="2">
    <source>
        <dbReference type="ARBA" id="ARBA00005011"/>
    </source>
</evidence>
<comment type="catalytic activity">
    <reaction evidence="8 9">
        <text>L-histidinol phosphate + 2-oxoglutarate = 3-(imidazol-4-yl)-2-oxopropyl phosphate + L-glutamate</text>
        <dbReference type="Rhea" id="RHEA:23744"/>
        <dbReference type="ChEBI" id="CHEBI:16810"/>
        <dbReference type="ChEBI" id="CHEBI:29985"/>
        <dbReference type="ChEBI" id="CHEBI:57766"/>
        <dbReference type="ChEBI" id="CHEBI:57980"/>
        <dbReference type="EC" id="2.6.1.9"/>
    </reaction>
</comment>
<dbReference type="GO" id="GO:0030170">
    <property type="term" value="F:pyridoxal phosphate binding"/>
    <property type="evidence" value="ECO:0007669"/>
    <property type="project" value="InterPro"/>
</dbReference>
<dbReference type="EMBL" id="BMOS01000009">
    <property type="protein sequence ID" value="GGN56385.1"/>
    <property type="molecule type" value="Genomic_DNA"/>
</dbReference>
<evidence type="ECO:0000313" key="12">
    <source>
        <dbReference type="Proteomes" id="UP000624041"/>
    </source>
</evidence>
<keyword evidence="12" id="KW-1185">Reference proteome</keyword>
<dbReference type="InterPro" id="IPR015422">
    <property type="entry name" value="PyrdxlP-dep_Trfase_small"/>
</dbReference>